<dbReference type="InterPro" id="IPR002645">
    <property type="entry name" value="STAS_dom"/>
</dbReference>
<dbReference type="InterPro" id="IPR051932">
    <property type="entry name" value="Bact_StressResp_Reg"/>
</dbReference>
<sequence length="134" mass="14490">MHCRRSATSSKPARFPDVSGVTSINLVENALLVSIQDDVTDTEIVELQDTLSNRIAKENVKGVILDISSLEIVDTFVGRVIAQLAGISKLLAAETYVVGMRPAVAVTLVELGMYLPETRTALSLTHALTQLRRA</sequence>
<evidence type="ECO:0000259" key="1">
    <source>
        <dbReference type="PROSITE" id="PS50801"/>
    </source>
</evidence>
<organism evidence="2 3">
    <name type="scientific">Thioclava electrotropha</name>
    <dbReference type="NCBI Taxonomy" id="1549850"/>
    <lineage>
        <taxon>Bacteria</taxon>
        <taxon>Pseudomonadati</taxon>
        <taxon>Pseudomonadota</taxon>
        <taxon>Alphaproteobacteria</taxon>
        <taxon>Rhodobacterales</taxon>
        <taxon>Paracoccaceae</taxon>
        <taxon>Thioclava</taxon>
    </lineage>
</organism>
<reference evidence="2 3" key="1">
    <citation type="submission" date="2020-05" db="EMBL/GenBank/DDBJ databases">
        <title>Thioclava electrotropha strain Elox9 finished genome.</title>
        <authorList>
            <person name="Rowe A.R."/>
            <person name="Wilbanks E.G."/>
        </authorList>
    </citation>
    <scope>NUCLEOTIDE SEQUENCE [LARGE SCALE GENOMIC DNA]</scope>
    <source>
        <strain evidence="2 3">Elox9</strain>
    </source>
</reference>
<dbReference type="PANTHER" id="PTHR33745:SF1">
    <property type="entry name" value="RSBT ANTAGONIST PROTEIN RSBS"/>
    <property type="match status" value="1"/>
</dbReference>
<dbReference type="CDD" id="cd07041">
    <property type="entry name" value="STAS_RsbR_RsbS_like"/>
    <property type="match status" value="1"/>
</dbReference>
<dbReference type="InterPro" id="IPR036513">
    <property type="entry name" value="STAS_dom_sf"/>
</dbReference>
<protein>
    <submittedName>
        <fullName evidence="2">STAS domain-containing protein</fullName>
    </submittedName>
</protein>
<dbReference type="Gene3D" id="3.30.750.24">
    <property type="entry name" value="STAS domain"/>
    <property type="match status" value="1"/>
</dbReference>
<gene>
    <name evidence="2" type="ORF">AKL02_009560</name>
</gene>
<dbReference type="Proteomes" id="UP000192422">
    <property type="component" value="Chromosome"/>
</dbReference>
<dbReference type="EMBL" id="CP053562">
    <property type="protein sequence ID" value="QPZ91123.1"/>
    <property type="molecule type" value="Genomic_DNA"/>
</dbReference>
<dbReference type="PROSITE" id="PS50801">
    <property type="entry name" value="STAS"/>
    <property type="match status" value="1"/>
</dbReference>
<keyword evidence="3" id="KW-1185">Reference proteome</keyword>
<evidence type="ECO:0000313" key="3">
    <source>
        <dbReference type="Proteomes" id="UP000192422"/>
    </source>
</evidence>
<name>A0ABX6YV60_9RHOB</name>
<dbReference type="Pfam" id="PF01740">
    <property type="entry name" value="STAS"/>
    <property type="match status" value="1"/>
</dbReference>
<dbReference type="SUPFAM" id="SSF52091">
    <property type="entry name" value="SpoIIaa-like"/>
    <property type="match status" value="1"/>
</dbReference>
<feature type="domain" description="STAS" evidence="1">
    <location>
        <begin position="20"/>
        <end position="131"/>
    </location>
</feature>
<evidence type="ECO:0000313" key="2">
    <source>
        <dbReference type="EMBL" id="QPZ91123.1"/>
    </source>
</evidence>
<accession>A0ABX6YV60</accession>
<dbReference type="PANTHER" id="PTHR33745">
    <property type="entry name" value="RSBT ANTAGONIST PROTEIN RSBS-RELATED"/>
    <property type="match status" value="1"/>
</dbReference>
<proteinExistence type="predicted"/>